<dbReference type="EMBL" id="CM039437">
    <property type="protein sequence ID" value="KAI4305644.1"/>
    <property type="molecule type" value="Genomic_DNA"/>
</dbReference>
<accession>A0ACB9L7F6</accession>
<proteinExistence type="predicted"/>
<sequence length="156" mass="17687">MSSESQPEKKMITLKSNDGEAFEVEEAVAMQSVTVKNLIELGCTGNTVTLANVGSGVLSKVIEYCKKHVESGNSAKDDFRDWDKKFMEVDLDMLYDLTMAANYLDIKSLYDLTCQTVANMIKGKTADEIRETFNIENDFTPEDEEKIQMENQWVFE</sequence>
<name>A0ACB9L7F6_BAUVA</name>
<evidence type="ECO:0000313" key="2">
    <source>
        <dbReference type="Proteomes" id="UP000828941"/>
    </source>
</evidence>
<reference evidence="1 2" key="1">
    <citation type="journal article" date="2022" name="DNA Res.">
        <title>Chromosomal-level genome assembly of the orchid tree Bauhinia variegata (Leguminosae; Cercidoideae) supports the allotetraploid origin hypothesis of Bauhinia.</title>
        <authorList>
            <person name="Zhong Y."/>
            <person name="Chen Y."/>
            <person name="Zheng D."/>
            <person name="Pang J."/>
            <person name="Liu Y."/>
            <person name="Luo S."/>
            <person name="Meng S."/>
            <person name="Qian L."/>
            <person name="Wei D."/>
            <person name="Dai S."/>
            <person name="Zhou R."/>
        </authorList>
    </citation>
    <scope>NUCLEOTIDE SEQUENCE [LARGE SCALE GENOMIC DNA]</scope>
    <source>
        <strain evidence="1">BV-YZ2020</strain>
    </source>
</reference>
<gene>
    <name evidence="1" type="ORF">L6164_028999</name>
</gene>
<evidence type="ECO:0000313" key="1">
    <source>
        <dbReference type="EMBL" id="KAI4305644.1"/>
    </source>
</evidence>
<protein>
    <submittedName>
        <fullName evidence="1">Uncharacterized protein</fullName>
    </submittedName>
</protein>
<keyword evidence="2" id="KW-1185">Reference proteome</keyword>
<comment type="caution">
    <text evidence="1">The sequence shown here is derived from an EMBL/GenBank/DDBJ whole genome shotgun (WGS) entry which is preliminary data.</text>
</comment>
<organism evidence="1 2">
    <name type="scientific">Bauhinia variegata</name>
    <name type="common">Purple orchid tree</name>
    <name type="synonym">Phanera variegata</name>
    <dbReference type="NCBI Taxonomy" id="167791"/>
    <lineage>
        <taxon>Eukaryota</taxon>
        <taxon>Viridiplantae</taxon>
        <taxon>Streptophyta</taxon>
        <taxon>Embryophyta</taxon>
        <taxon>Tracheophyta</taxon>
        <taxon>Spermatophyta</taxon>
        <taxon>Magnoliopsida</taxon>
        <taxon>eudicotyledons</taxon>
        <taxon>Gunneridae</taxon>
        <taxon>Pentapetalae</taxon>
        <taxon>rosids</taxon>
        <taxon>fabids</taxon>
        <taxon>Fabales</taxon>
        <taxon>Fabaceae</taxon>
        <taxon>Cercidoideae</taxon>
        <taxon>Cercideae</taxon>
        <taxon>Bauhiniinae</taxon>
        <taxon>Bauhinia</taxon>
    </lineage>
</organism>
<dbReference type="Proteomes" id="UP000828941">
    <property type="component" value="Chromosome 12"/>
</dbReference>